<feature type="compositionally biased region" description="Low complexity" evidence="6">
    <location>
        <begin position="218"/>
        <end position="229"/>
    </location>
</feature>
<dbReference type="PANTHER" id="PTHR22604:SF115">
    <property type="entry name" value="DIHYDRODIOL DEHYDROGENASE, PUTATIVE (AFU_ORTHOLOGUE AFUA_1G07520)-RELATED"/>
    <property type="match status" value="1"/>
</dbReference>
<dbReference type="Gene3D" id="3.40.50.720">
    <property type="entry name" value="NAD(P)-binding Rossmann-like Domain"/>
    <property type="match status" value="1"/>
</dbReference>
<dbReference type="SUPFAM" id="SSF51735">
    <property type="entry name" value="NAD(P)-binding Rossmann-fold domains"/>
    <property type="match status" value="1"/>
</dbReference>
<dbReference type="GO" id="GO:0047837">
    <property type="term" value="F:D-xylose 1-dehydrogenase (NADP+) activity"/>
    <property type="evidence" value="ECO:0007669"/>
    <property type="project" value="UniProtKB-EC"/>
</dbReference>
<evidence type="ECO:0000256" key="4">
    <source>
        <dbReference type="ARBA" id="ARBA00042988"/>
    </source>
</evidence>
<keyword evidence="2" id="KW-0560">Oxidoreductase</keyword>
<dbReference type="STRING" id="1328760.A0A165F8E7"/>
<evidence type="ECO:0000313" key="9">
    <source>
        <dbReference type="EMBL" id="KZF20697.1"/>
    </source>
</evidence>
<dbReference type="InterPro" id="IPR000683">
    <property type="entry name" value="Gfo/Idh/MocA-like_OxRdtase_N"/>
</dbReference>
<name>A0A165F8E7_XYLHT</name>
<proteinExistence type="inferred from homology"/>
<reference evidence="9 10" key="1">
    <citation type="journal article" date="2016" name="Fungal Biol.">
        <title>The genome of Xylona heveae provides a window into fungal endophytism.</title>
        <authorList>
            <person name="Gazis R."/>
            <person name="Kuo A."/>
            <person name="Riley R."/>
            <person name="LaButti K."/>
            <person name="Lipzen A."/>
            <person name="Lin J."/>
            <person name="Amirebrahimi M."/>
            <person name="Hesse C.N."/>
            <person name="Spatafora J.W."/>
            <person name="Henrissat B."/>
            <person name="Hainaut M."/>
            <person name="Grigoriev I.V."/>
            <person name="Hibbett D.S."/>
        </authorList>
    </citation>
    <scope>NUCLEOTIDE SEQUENCE [LARGE SCALE GENOMIC DNA]</scope>
    <source>
        <strain evidence="9 10">TC161</strain>
    </source>
</reference>
<comment type="similarity">
    <text evidence="1">Belongs to the Gfo/Idh/MocA family.</text>
</comment>
<evidence type="ECO:0000259" key="7">
    <source>
        <dbReference type="Pfam" id="PF01408"/>
    </source>
</evidence>
<dbReference type="OrthoDB" id="2129491at2759"/>
<accession>A0A165F8E7</accession>
<dbReference type="PANTHER" id="PTHR22604">
    <property type="entry name" value="OXIDOREDUCTASES"/>
    <property type="match status" value="1"/>
</dbReference>
<feature type="domain" description="GFO/IDH/MocA-like oxidoreductase" evidence="8">
    <location>
        <begin position="148"/>
        <end position="292"/>
    </location>
</feature>
<sequence>MSSKSYTLRWGILATGGIAKTFTTDLLVNPTTRDVHDVTHAVVAAASSTSAERARSFLSDCGAPSSAAAYGSYAELVADPNIDIIYVATPHSHHFQNAMLCLKAGKNVLCEKPLTVNAAQTKKLVATAKQKGVFLMEAVWTRFFPATKQVQQLVTEGAIGPVRRIVADFSMHSDVEKEWKDSHRLLNMDLAGGALLDLGVYPINWVFQILYHLQSSPSTSSHSTQPSSQNPLPPTVTSSMTKYAPTGCDENTTVLMTFPGYNGGSQGIATTSLRTSSETGPSVRIYGDKGEIQIDGLPCHPDNYRLITVNPGEGSVSRQPKEVRFPVPGGGKGMFYEADECARCLRDGRKESESIGWMESIAIMETMDEVRRQNGLVYPERIESAEYPLEGF</sequence>
<dbReference type="Pfam" id="PF22725">
    <property type="entry name" value="GFO_IDH_MocA_C3"/>
    <property type="match status" value="1"/>
</dbReference>
<dbReference type="Proteomes" id="UP000076632">
    <property type="component" value="Unassembled WGS sequence"/>
</dbReference>
<evidence type="ECO:0000256" key="2">
    <source>
        <dbReference type="ARBA" id="ARBA00023002"/>
    </source>
</evidence>
<protein>
    <recommendedName>
        <fullName evidence="3">D-xylose 1-dehydrogenase (NADP(+), D-xylono-1,5-lactone-forming)</fullName>
        <ecNumber evidence="3">1.1.1.179</ecNumber>
    </recommendedName>
    <alternativeName>
        <fullName evidence="4">D-xylose-NADP dehydrogenase</fullName>
    </alternativeName>
</protein>
<evidence type="ECO:0000256" key="5">
    <source>
        <dbReference type="ARBA" id="ARBA00049233"/>
    </source>
</evidence>
<feature type="region of interest" description="Disordered" evidence="6">
    <location>
        <begin position="218"/>
        <end position="242"/>
    </location>
</feature>
<dbReference type="Pfam" id="PF01408">
    <property type="entry name" value="GFO_IDH_MocA"/>
    <property type="match status" value="1"/>
</dbReference>
<dbReference type="SUPFAM" id="SSF55347">
    <property type="entry name" value="Glyceraldehyde-3-phosphate dehydrogenase-like, C-terminal domain"/>
    <property type="match status" value="1"/>
</dbReference>
<comment type="catalytic activity">
    <reaction evidence="5">
        <text>D-xylose + NADP(+) = D-xylono-1,5-lactone + NADPH + H(+)</text>
        <dbReference type="Rhea" id="RHEA:22000"/>
        <dbReference type="ChEBI" id="CHEBI:15378"/>
        <dbReference type="ChEBI" id="CHEBI:15867"/>
        <dbReference type="ChEBI" id="CHEBI:53455"/>
        <dbReference type="ChEBI" id="CHEBI:57783"/>
        <dbReference type="ChEBI" id="CHEBI:58349"/>
        <dbReference type="EC" id="1.1.1.179"/>
    </reaction>
</comment>
<organism evidence="9 10">
    <name type="scientific">Xylona heveae (strain CBS 132557 / TC161)</name>
    <dbReference type="NCBI Taxonomy" id="1328760"/>
    <lineage>
        <taxon>Eukaryota</taxon>
        <taxon>Fungi</taxon>
        <taxon>Dikarya</taxon>
        <taxon>Ascomycota</taxon>
        <taxon>Pezizomycotina</taxon>
        <taxon>Xylonomycetes</taxon>
        <taxon>Xylonales</taxon>
        <taxon>Xylonaceae</taxon>
        <taxon>Xylona</taxon>
    </lineage>
</organism>
<dbReference type="InParanoid" id="A0A165F8E7"/>
<gene>
    <name evidence="9" type="ORF">L228DRAFT_177484</name>
</gene>
<feature type="domain" description="Gfo/Idh/MocA-like oxidoreductase N-terminal" evidence="7">
    <location>
        <begin position="10"/>
        <end position="137"/>
    </location>
</feature>
<dbReference type="InterPro" id="IPR036291">
    <property type="entry name" value="NAD(P)-bd_dom_sf"/>
</dbReference>
<evidence type="ECO:0000256" key="1">
    <source>
        <dbReference type="ARBA" id="ARBA00010928"/>
    </source>
</evidence>
<dbReference type="RefSeq" id="XP_018186252.1">
    <property type="nucleotide sequence ID" value="XM_018329528.1"/>
</dbReference>
<dbReference type="AlphaFoldDB" id="A0A165F8E7"/>
<evidence type="ECO:0000256" key="6">
    <source>
        <dbReference type="SAM" id="MobiDB-lite"/>
    </source>
</evidence>
<evidence type="ECO:0000313" key="10">
    <source>
        <dbReference type="Proteomes" id="UP000076632"/>
    </source>
</evidence>
<dbReference type="Gene3D" id="3.30.360.10">
    <property type="entry name" value="Dihydrodipicolinate Reductase, domain 2"/>
    <property type="match status" value="1"/>
</dbReference>
<dbReference type="GO" id="GO:0000166">
    <property type="term" value="F:nucleotide binding"/>
    <property type="evidence" value="ECO:0007669"/>
    <property type="project" value="InterPro"/>
</dbReference>
<dbReference type="EC" id="1.1.1.179" evidence="3"/>
<dbReference type="GeneID" id="28894665"/>
<dbReference type="OMA" id="IYVREQI"/>
<dbReference type="EMBL" id="KV407462">
    <property type="protein sequence ID" value="KZF20697.1"/>
    <property type="molecule type" value="Genomic_DNA"/>
</dbReference>
<dbReference type="InterPro" id="IPR050984">
    <property type="entry name" value="Gfo/Idh/MocA_domain"/>
</dbReference>
<keyword evidence="10" id="KW-1185">Reference proteome</keyword>
<dbReference type="InterPro" id="IPR055170">
    <property type="entry name" value="GFO_IDH_MocA-like_dom"/>
</dbReference>
<evidence type="ECO:0000259" key="8">
    <source>
        <dbReference type="Pfam" id="PF22725"/>
    </source>
</evidence>
<evidence type="ECO:0000256" key="3">
    <source>
        <dbReference type="ARBA" id="ARBA00038984"/>
    </source>
</evidence>